<accession>A0A7W0CMQ5</accession>
<keyword evidence="1" id="KW-0472">Membrane</keyword>
<dbReference type="Pfam" id="PF07098">
    <property type="entry name" value="DUF1360"/>
    <property type="match status" value="1"/>
</dbReference>
<dbReference type="RefSeq" id="WP_181612610.1">
    <property type="nucleotide sequence ID" value="NZ_BAABAM010000005.1"/>
</dbReference>
<proteinExistence type="predicted"/>
<keyword evidence="1" id="KW-1133">Transmembrane helix</keyword>
<gene>
    <name evidence="2" type="ORF">HNR30_005213</name>
</gene>
<organism evidence="2 3">
    <name type="scientific">Nonomuraea soli</name>
    <dbReference type="NCBI Taxonomy" id="1032476"/>
    <lineage>
        <taxon>Bacteria</taxon>
        <taxon>Bacillati</taxon>
        <taxon>Actinomycetota</taxon>
        <taxon>Actinomycetes</taxon>
        <taxon>Streptosporangiales</taxon>
        <taxon>Streptosporangiaceae</taxon>
        <taxon>Nonomuraea</taxon>
    </lineage>
</organism>
<evidence type="ECO:0000313" key="3">
    <source>
        <dbReference type="Proteomes" id="UP000530928"/>
    </source>
</evidence>
<name>A0A7W0CMQ5_9ACTN</name>
<feature type="transmembrane region" description="Helical" evidence="1">
    <location>
        <begin position="20"/>
        <end position="38"/>
    </location>
</feature>
<dbReference type="AlphaFoldDB" id="A0A7W0CMQ5"/>
<protein>
    <recommendedName>
        <fullName evidence="4">DUF1360 domain-containing protein</fullName>
    </recommendedName>
</protein>
<evidence type="ECO:0000313" key="2">
    <source>
        <dbReference type="EMBL" id="MBA2893852.1"/>
    </source>
</evidence>
<evidence type="ECO:0008006" key="4">
    <source>
        <dbReference type="Google" id="ProtNLM"/>
    </source>
</evidence>
<sequence length="155" mass="16712">MLEETEREYQHGPLAPYLRILAVYGGAVAATAAIAALTRRRPPDRLGLLDLAVMGVCTHKVSRLIAKDPVTSPLRAPFTRFKGVSGPAELKEEPRSPVGELLACPFCLAQWTATGYAAGLVFAPRITRLVGSTMTAVAMSDWLQLAYAKLMKEAS</sequence>
<reference evidence="2 3" key="1">
    <citation type="submission" date="2020-07" db="EMBL/GenBank/DDBJ databases">
        <title>Genomic Encyclopedia of Type Strains, Phase IV (KMG-IV): sequencing the most valuable type-strain genomes for metagenomic binning, comparative biology and taxonomic classification.</title>
        <authorList>
            <person name="Goeker M."/>
        </authorList>
    </citation>
    <scope>NUCLEOTIDE SEQUENCE [LARGE SCALE GENOMIC DNA]</scope>
    <source>
        <strain evidence="2 3">DSM 45533</strain>
    </source>
</reference>
<dbReference type="EMBL" id="JACDUR010000005">
    <property type="protein sequence ID" value="MBA2893852.1"/>
    <property type="molecule type" value="Genomic_DNA"/>
</dbReference>
<dbReference type="InterPro" id="IPR010773">
    <property type="entry name" value="Mycophage_PG1_Gp7"/>
</dbReference>
<keyword evidence="3" id="KW-1185">Reference proteome</keyword>
<comment type="caution">
    <text evidence="2">The sequence shown here is derived from an EMBL/GenBank/DDBJ whole genome shotgun (WGS) entry which is preliminary data.</text>
</comment>
<evidence type="ECO:0000256" key="1">
    <source>
        <dbReference type="SAM" id="Phobius"/>
    </source>
</evidence>
<dbReference type="Proteomes" id="UP000530928">
    <property type="component" value="Unassembled WGS sequence"/>
</dbReference>
<keyword evidence="1" id="KW-0812">Transmembrane</keyword>